<comment type="caution">
    <text evidence="11">The sequence shown here is derived from an EMBL/GenBank/DDBJ whole genome shotgun (WGS) entry which is preliminary data.</text>
</comment>
<keyword evidence="3" id="KW-0808">Transferase</keyword>
<comment type="similarity">
    <text evidence="1">Belongs to the sigma-54 factor family.</text>
</comment>
<dbReference type="RefSeq" id="WP_157296580.1">
    <property type="nucleotide sequence ID" value="NZ_JBIAZU010000006.1"/>
</dbReference>
<evidence type="ECO:0000256" key="4">
    <source>
        <dbReference type="ARBA" id="ARBA00022695"/>
    </source>
</evidence>
<evidence type="ECO:0000256" key="5">
    <source>
        <dbReference type="ARBA" id="ARBA00023015"/>
    </source>
</evidence>
<accession>A0ABW6WLM1</accession>
<dbReference type="Pfam" id="PF04552">
    <property type="entry name" value="Sigma54_DBD"/>
    <property type="match status" value="1"/>
</dbReference>
<dbReference type="EMBL" id="JBIAZU010000006">
    <property type="protein sequence ID" value="MFF5294191.1"/>
    <property type="molecule type" value="Genomic_DNA"/>
</dbReference>
<keyword evidence="12" id="KW-1185">Reference proteome</keyword>
<feature type="domain" description="RNA polymerase sigma factor 54 DNA-binding" evidence="9">
    <location>
        <begin position="285"/>
        <end position="420"/>
    </location>
</feature>
<evidence type="ECO:0000256" key="1">
    <source>
        <dbReference type="ARBA" id="ARBA00008798"/>
    </source>
</evidence>
<dbReference type="PIRSF" id="PIRSF000774">
    <property type="entry name" value="RpoN"/>
    <property type="match status" value="1"/>
</dbReference>
<dbReference type="Pfam" id="PF04963">
    <property type="entry name" value="Sigma54_CBD"/>
    <property type="match status" value="1"/>
</dbReference>
<keyword evidence="5" id="KW-0805">Transcription regulation</keyword>
<evidence type="ECO:0000256" key="2">
    <source>
        <dbReference type="ARBA" id="ARBA00022478"/>
    </source>
</evidence>
<keyword evidence="6" id="KW-0731">Sigma factor</keyword>
<evidence type="ECO:0000256" key="3">
    <source>
        <dbReference type="ARBA" id="ARBA00022679"/>
    </source>
</evidence>
<evidence type="ECO:0000256" key="6">
    <source>
        <dbReference type="ARBA" id="ARBA00023082"/>
    </source>
</evidence>
<dbReference type="InterPro" id="IPR007046">
    <property type="entry name" value="RNA_pol_sigma_54_core-bd"/>
</dbReference>
<dbReference type="Proteomes" id="UP001602245">
    <property type="component" value="Unassembled WGS sequence"/>
</dbReference>
<dbReference type="PRINTS" id="PR00045">
    <property type="entry name" value="SIGMA54FCT"/>
</dbReference>
<evidence type="ECO:0000313" key="11">
    <source>
        <dbReference type="EMBL" id="MFF5294191.1"/>
    </source>
</evidence>
<evidence type="ECO:0000259" key="9">
    <source>
        <dbReference type="Pfam" id="PF04552"/>
    </source>
</evidence>
<keyword evidence="7" id="KW-0238">DNA-binding</keyword>
<evidence type="ECO:0000256" key="8">
    <source>
        <dbReference type="ARBA" id="ARBA00023163"/>
    </source>
</evidence>
<evidence type="ECO:0000259" key="10">
    <source>
        <dbReference type="Pfam" id="PF04963"/>
    </source>
</evidence>
<sequence>MSLTLELAMTPRFGLEVSPAMIAFGELLLLPYAAMQAVVEDELQVNPDLERLDMAECPVCSGSWRIRCPLCAGHPSGQGRANDGYPAGDVAAVESDCQELRRAVRAETAADDGPVVDHLVDSLDGHGLLDRAPARIARELGVPVAQVDRVLAVIRRCGPPGVGATSVAECLRLQLDALELPDDQTRLARAVIAEHLAGLARGNFAAIADATGTRRADVRAVLDLIRRRLRPYPAFDGNDSKPAAYVLPDVVVRDHPTVHDAYTVDVVEAATTRLRARGTGPGGAQARAFLSRLHDRWDTLRRIAEHVVDRQRDFVAQGASALRPMTRAEVAAELNLHESTVSRAVADKFVLLPDRRMTPLSAFFSARGGADEELRRLIGSGSGRLSDQQLADQLRDAGYPMARRTVAKLRARLGFTSAALR</sequence>
<keyword evidence="2" id="KW-0240">DNA-directed RNA polymerase</keyword>
<feature type="domain" description="RNA polymerase sigma factor 54 core-binding" evidence="10">
    <location>
        <begin position="109"/>
        <end position="275"/>
    </location>
</feature>
<proteinExistence type="inferred from homology"/>
<dbReference type="InterPro" id="IPR007634">
    <property type="entry name" value="RNA_pol_sigma_54_DNA-bd"/>
</dbReference>
<name>A0ABW6WLM1_9ACTN</name>
<keyword evidence="8" id="KW-0804">Transcription</keyword>
<dbReference type="Gene3D" id="1.10.10.60">
    <property type="entry name" value="Homeodomain-like"/>
    <property type="match status" value="1"/>
</dbReference>
<dbReference type="PANTHER" id="PTHR32248">
    <property type="entry name" value="RNA POLYMERASE SIGMA-54 FACTOR"/>
    <property type="match status" value="1"/>
</dbReference>
<dbReference type="PROSITE" id="PS50044">
    <property type="entry name" value="SIGMA54_3"/>
    <property type="match status" value="1"/>
</dbReference>
<dbReference type="Gene3D" id="1.10.10.1330">
    <property type="entry name" value="RNA polymerase sigma-54 factor, core-binding domain"/>
    <property type="match status" value="1"/>
</dbReference>
<dbReference type="InterPro" id="IPR000394">
    <property type="entry name" value="RNA_pol_sigma_54"/>
</dbReference>
<organism evidence="11 12">
    <name type="scientific">Paractinoplanes globisporus</name>
    <dbReference type="NCBI Taxonomy" id="113565"/>
    <lineage>
        <taxon>Bacteria</taxon>
        <taxon>Bacillati</taxon>
        <taxon>Actinomycetota</taxon>
        <taxon>Actinomycetes</taxon>
        <taxon>Micromonosporales</taxon>
        <taxon>Micromonosporaceae</taxon>
        <taxon>Paractinoplanes</taxon>
    </lineage>
</organism>
<protein>
    <recommendedName>
        <fullName evidence="13">RNA polymerase sigma-54 factor</fullName>
    </recommendedName>
</protein>
<reference evidence="11 12" key="1">
    <citation type="submission" date="2024-10" db="EMBL/GenBank/DDBJ databases">
        <title>The Natural Products Discovery Center: Release of the First 8490 Sequenced Strains for Exploring Actinobacteria Biosynthetic Diversity.</title>
        <authorList>
            <person name="Kalkreuter E."/>
            <person name="Kautsar S.A."/>
            <person name="Yang D."/>
            <person name="Bader C.D."/>
            <person name="Teijaro C.N."/>
            <person name="Fluegel L."/>
            <person name="Davis C.M."/>
            <person name="Simpson J.R."/>
            <person name="Lauterbach L."/>
            <person name="Steele A.D."/>
            <person name="Gui C."/>
            <person name="Meng S."/>
            <person name="Li G."/>
            <person name="Viehrig K."/>
            <person name="Ye F."/>
            <person name="Su P."/>
            <person name="Kiefer A.F."/>
            <person name="Nichols A."/>
            <person name="Cepeda A.J."/>
            <person name="Yan W."/>
            <person name="Fan B."/>
            <person name="Jiang Y."/>
            <person name="Adhikari A."/>
            <person name="Zheng C.-J."/>
            <person name="Schuster L."/>
            <person name="Cowan T.M."/>
            <person name="Smanski M.J."/>
            <person name="Chevrette M.G."/>
            <person name="De Carvalho L.P.S."/>
            <person name="Shen B."/>
        </authorList>
    </citation>
    <scope>NUCLEOTIDE SEQUENCE [LARGE SCALE GENOMIC DNA]</scope>
    <source>
        <strain evidence="11 12">NPDC000087</strain>
    </source>
</reference>
<dbReference type="InterPro" id="IPR038709">
    <property type="entry name" value="RpoN_core-bd_sf"/>
</dbReference>
<evidence type="ECO:0000256" key="7">
    <source>
        <dbReference type="ARBA" id="ARBA00023125"/>
    </source>
</evidence>
<evidence type="ECO:0000313" key="12">
    <source>
        <dbReference type="Proteomes" id="UP001602245"/>
    </source>
</evidence>
<evidence type="ECO:0008006" key="13">
    <source>
        <dbReference type="Google" id="ProtNLM"/>
    </source>
</evidence>
<keyword evidence="4" id="KW-0548">Nucleotidyltransferase</keyword>
<dbReference type="PANTHER" id="PTHR32248:SF4">
    <property type="entry name" value="RNA POLYMERASE SIGMA-54 FACTOR"/>
    <property type="match status" value="1"/>
</dbReference>
<gene>
    <name evidence="11" type="ORF">ACFY35_32550</name>
</gene>